<feature type="domain" description="HTH gntR-type" evidence="4">
    <location>
        <begin position="4"/>
        <end position="71"/>
    </location>
</feature>
<dbReference type="AlphaFoldDB" id="A0A0J1H964"/>
<dbReference type="EMBL" id="LDOU01000015">
    <property type="protein sequence ID" value="KLV08238.1"/>
    <property type="molecule type" value="Genomic_DNA"/>
</dbReference>
<comment type="caution">
    <text evidence="5">The sequence shown here is derived from an EMBL/GenBank/DDBJ whole genome shotgun (WGS) entry which is preliminary data.</text>
</comment>
<dbReference type="PANTHER" id="PTHR43537:SF53">
    <property type="entry name" value="HTH-TYPE TRANSCRIPTIONAL REPRESSOR NANR"/>
    <property type="match status" value="1"/>
</dbReference>
<evidence type="ECO:0000256" key="3">
    <source>
        <dbReference type="ARBA" id="ARBA00023163"/>
    </source>
</evidence>
<keyword evidence="1" id="KW-0805">Transcription regulation</keyword>
<evidence type="ECO:0000313" key="6">
    <source>
        <dbReference type="Proteomes" id="UP000035909"/>
    </source>
</evidence>
<dbReference type="InterPro" id="IPR000524">
    <property type="entry name" value="Tscrpt_reg_HTH_GntR"/>
</dbReference>
<protein>
    <recommendedName>
        <fullName evidence="4">HTH gntR-type domain-containing protein</fullName>
    </recommendedName>
</protein>
<keyword evidence="3" id="KW-0804">Transcription</keyword>
<dbReference type="Pfam" id="PF00392">
    <property type="entry name" value="GntR"/>
    <property type="match status" value="1"/>
</dbReference>
<dbReference type="Pfam" id="PF07729">
    <property type="entry name" value="FCD"/>
    <property type="match status" value="1"/>
</dbReference>
<name>A0A0J1H964_9GAMM</name>
<organism evidence="5 6">
    <name type="scientific">Photobacterium ganghwense</name>
    <dbReference type="NCBI Taxonomy" id="320778"/>
    <lineage>
        <taxon>Bacteria</taxon>
        <taxon>Pseudomonadati</taxon>
        <taxon>Pseudomonadota</taxon>
        <taxon>Gammaproteobacteria</taxon>
        <taxon>Vibrionales</taxon>
        <taxon>Vibrionaceae</taxon>
        <taxon>Photobacterium</taxon>
    </lineage>
</organism>
<evidence type="ECO:0000256" key="1">
    <source>
        <dbReference type="ARBA" id="ARBA00023015"/>
    </source>
</evidence>
<dbReference type="InterPro" id="IPR011711">
    <property type="entry name" value="GntR_C"/>
</dbReference>
<gene>
    <name evidence="5" type="ORF">ABT57_15700</name>
</gene>
<dbReference type="GO" id="GO:0003677">
    <property type="term" value="F:DNA binding"/>
    <property type="evidence" value="ECO:0007669"/>
    <property type="project" value="UniProtKB-KW"/>
</dbReference>
<keyword evidence="2" id="KW-0238">DNA-binding</keyword>
<evidence type="ECO:0000313" key="5">
    <source>
        <dbReference type="EMBL" id="KLV08238.1"/>
    </source>
</evidence>
<dbReference type="Proteomes" id="UP000035909">
    <property type="component" value="Unassembled WGS sequence"/>
</dbReference>
<dbReference type="PATRIC" id="fig|320778.3.peg.3413"/>
<dbReference type="Gene3D" id="1.20.120.530">
    <property type="entry name" value="GntR ligand-binding domain-like"/>
    <property type="match status" value="1"/>
</dbReference>
<dbReference type="InterPro" id="IPR036390">
    <property type="entry name" value="WH_DNA-bd_sf"/>
</dbReference>
<dbReference type="SMART" id="SM00895">
    <property type="entry name" value="FCD"/>
    <property type="match status" value="1"/>
</dbReference>
<dbReference type="SUPFAM" id="SSF46785">
    <property type="entry name" value="Winged helix' DNA-binding domain"/>
    <property type="match status" value="1"/>
</dbReference>
<dbReference type="STRING" id="320778.ABT57_15700"/>
<dbReference type="GO" id="GO:0003700">
    <property type="term" value="F:DNA-binding transcription factor activity"/>
    <property type="evidence" value="ECO:0007669"/>
    <property type="project" value="InterPro"/>
</dbReference>
<dbReference type="PROSITE" id="PS50949">
    <property type="entry name" value="HTH_GNTR"/>
    <property type="match status" value="1"/>
</dbReference>
<sequence>MRQTDEKQRVYSDIYTAIVTLKLPPSTRMVETRLAQALSTSRATVRDVLRELSLVGLVEIQPNKGAVVASPTRDEARDIMDMRFILEQESTSQAAQKITAEDIAELEKYIADEQAAIDNDEYAKSLDCSLNFHLKLAKVCGNQFLVKSLQEMLGRSSLVFNMYSIKREGSCHCKEHTDILNLLRKKDHQGARESMRLHLESLNSNLDLKEFDAENVDFESIFSKRISSDVD</sequence>
<proteinExistence type="predicted"/>
<dbReference type="InterPro" id="IPR008920">
    <property type="entry name" value="TF_FadR/GntR_C"/>
</dbReference>
<evidence type="ECO:0000256" key="2">
    <source>
        <dbReference type="ARBA" id="ARBA00023125"/>
    </source>
</evidence>
<dbReference type="PANTHER" id="PTHR43537">
    <property type="entry name" value="TRANSCRIPTIONAL REGULATOR, GNTR FAMILY"/>
    <property type="match status" value="1"/>
</dbReference>
<dbReference type="Gene3D" id="1.10.10.10">
    <property type="entry name" value="Winged helix-like DNA-binding domain superfamily/Winged helix DNA-binding domain"/>
    <property type="match status" value="1"/>
</dbReference>
<evidence type="ECO:0000259" key="4">
    <source>
        <dbReference type="PROSITE" id="PS50949"/>
    </source>
</evidence>
<dbReference type="SUPFAM" id="SSF48008">
    <property type="entry name" value="GntR ligand-binding domain-like"/>
    <property type="match status" value="1"/>
</dbReference>
<accession>A0A0J1H964</accession>
<keyword evidence="6" id="KW-1185">Reference proteome</keyword>
<reference evidence="5 6" key="1">
    <citation type="submission" date="2015-05" db="EMBL/GenBank/DDBJ databases">
        <title>Photobacterium galathea sp. nov.</title>
        <authorList>
            <person name="Machado H."/>
            <person name="Gram L."/>
        </authorList>
    </citation>
    <scope>NUCLEOTIDE SEQUENCE [LARGE SCALE GENOMIC DNA]</scope>
    <source>
        <strain evidence="5 6">DSM 22954</strain>
    </source>
</reference>
<dbReference type="RefSeq" id="WP_047886126.1">
    <property type="nucleotide sequence ID" value="NZ_CP071326.1"/>
</dbReference>
<dbReference type="InterPro" id="IPR036388">
    <property type="entry name" value="WH-like_DNA-bd_sf"/>
</dbReference>